<reference evidence="2 3" key="1">
    <citation type="submission" date="2022-03" db="EMBL/GenBank/DDBJ databases">
        <title>Genome data of Colletotrichum spp.</title>
        <authorList>
            <person name="Utami Y.D."/>
            <person name="Hiruma K."/>
        </authorList>
    </citation>
    <scope>NUCLEOTIDE SEQUENCE [LARGE SCALE GENOMIC DNA]</scope>
    <source>
        <strain evidence="2 3">MAFF 239500</strain>
    </source>
</reference>
<gene>
    <name evidence="2" type="ORF">ColSpa_03059</name>
</gene>
<feature type="region of interest" description="Disordered" evidence="1">
    <location>
        <begin position="210"/>
        <end position="261"/>
    </location>
</feature>
<feature type="region of interest" description="Disordered" evidence="1">
    <location>
        <begin position="146"/>
        <end position="189"/>
    </location>
</feature>
<dbReference type="GeneID" id="73323861"/>
<accession>A0AA37NZZ8</accession>
<proteinExistence type="predicted"/>
<feature type="region of interest" description="Disordered" evidence="1">
    <location>
        <begin position="92"/>
        <end position="123"/>
    </location>
</feature>
<protein>
    <submittedName>
        <fullName evidence="2">Uncharacterized protein</fullName>
    </submittedName>
</protein>
<keyword evidence="3" id="KW-1185">Reference proteome</keyword>
<evidence type="ECO:0000313" key="2">
    <source>
        <dbReference type="EMBL" id="GKT42878.1"/>
    </source>
</evidence>
<dbReference type="AlphaFoldDB" id="A0AA37NZZ8"/>
<dbReference type="Proteomes" id="UP001055115">
    <property type="component" value="Unassembled WGS sequence"/>
</dbReference>
<dbReference type="EMBL" id="BQXU01000006">
    <property type="protein sequence ID" value="GKT42878.1"/>
    <property type="molecule type" value="Genomic_DNA"/>
</dbReference>
<feature type="compositionally biased region" description="Polar residues" evidence="1">
    <location>
        <begin position="114"/>
        <end position="123"/>
    </location>
</feature>
<sequence>MATGSTGCLPGLDDINYFGIGTGAELAASSYQSARSQSPGDSSINLELRGEIREFLYRRPSIQDPRLLRFRHSGAPSPESLLAGDETAVGNAVQQEEDAQQVTQPSDDYPATPEASSSSSLRTITTFAGPLKSYLACPQTHEKRALSLFRDDDDGEQGPGSSDRDSVVVSKRRVPSLYRPPNRDCSPLNAAVSAKSSRFGHMMERYLASEDIHEDLGDQSGEMASKDGYEDSPEVPSHNSEAAQPSGDAPSAPGPSIPLSISQTADVIAPIAGILDGPIEVGDDRHSADSAISDMEADELHHLL</sequence>
<feature type="compositionally biased region" description="Low complexity" evidence="1">
    <location>
        <begin position="242"/>
        <end position="251"/>
    </location>
</feature>
<evidence type="ECO:0000256" key="1">
    <source>
        <dbReference type="SAM" id="MobiDB-lite"/>
    </source>
</evidence>
<evidence type="ECO:0000313" key="3">
    <source>
        <dbReference type="Proteomes" id="UP001055115"/>
    </source>
</evidence>
<name>A0AA37NZZ8_9PEZI</name>
<comment type="caution">
    <text evidence="2">The sequence shown here is derived from an EMBL/GenBank/DDBJ whole genome shotgun (WGS) entry which is preliminary data.</text>
</comment>
<dbReference type="RefSeq" id="XP_049125228.1">
    <property type="nucleotide sequence ID" value="XM_049269271.1"/>
</dbReference>
<organism evidence="2 3">
    <name type="scientific">Colletotrichum spaethianum</name>
    <dbReference type="NCBI Taxonomy" id="700344"/>
    <lineage>
        <taxon>Eukaryota</taxon>
        <taxon>Fungi</taxon>
        <taxon>Dikarya</taxon>
        <taxon>Ascomycota</taxon>
        <taxon>Pezizomycotina</taxon>
        <taxon>Sordariomycetes</taxon>
        <taxon>Hypocreomycetidae</taxon>
        <taxon>Glomerellales</taxon>
        <taxon>Glomerellaceae</taxon>
        <taxon>Colletotrichum</taxon>
        <taxon>Colletotrichum spaethianum species complex</taxon>
    </lineage>
</organism>